<proteinExistence type="predicted"/>
<dbReference type="PANTHER" id="PTHR47220:SF1">
    <property type="entry name" value="TUMOR NECROSIS FACTOR RECEPTOR SUPERFAMILY MEMBER 25"/>
    <property type="match status" value="1"/>
</dbReference>
<sequence>MHLLWLFPLILFETGSSFRIESSSSCPPNQFPRNDGICCELCPIGTYLLESCQDPGSRSLCPPCKEGTTYMDEQNNMTMCKRCSVCDPETEVKERECDIKNNRQCVCCEGFHRKRNKCELKIHVEEKGG</sequence>
<comment type="caution">
    <text evidence="1">Lacks conserved residue(s) required for the propagation of feature annotation.</text>
</comment>
<reference evidence="4" key="2">
    <citation type="submission" date="2025-09" db="UniProtKB">
        <authorList>
            <consortium name="Ensembl"/>
        </authorList>
    </citation>
    <scope>IDENTIFICATION</scope>
</reference>
<dbReference type="PANTHER" id="PTHR47220">
    <property type="entry name" value="TUMOR NECROSIS FACTOR RECEPTOR SUPERFAMILY MEMBER 25"/>
    <property type="match status" value="1"/>
</dbReference>
<organism evidence="4 5">
    <name type="scientific">Eptatretus burgeri</name>
    <name type="common">Inshore hagfish</name>
    <dbReference type="NCBI Taxonomy" id="7764"/>
    <lineage>
        <taxon>Eukaryota</taxon>
        <taxon>Metazoa</taxon>
        <taxon>Chordata</taxon>
        <taxon>Craniata</taxon>
        <taxon>Vertebrata</taxon>
        <taxon>Cyclostomata</taxon>
        <taxon>Myxini</taxon>
        <taxon>Myxiniformes</taxon>
        <taxon>Myxinidae</taxon>
        <taxon>Eptatretinae</taxon>
        <taxon>Eptatretus</taxon>
    </lineage>
</organism>
<dbReference type="InterPro" id="IPR001368">
    <property type="entry name" value="TNFR/NGFR_Cys_rich_reg"/>
</dbReference>
<dbReference type="Ensembl" id="ENSEBUT00000020122.1">
    <property type="protein sequence ID" value="ENSEBUP00000019546.1"/>
    <property type="gene ID" value="ENSEBUG00000012141.1"/>
</dbReference>
<reference evidence="4" key="1">
    <citation type="submission" date="2025-08" db="UniProtKB">
        <authorList>
            <consortium name="Ensembl"/>
        </authorList>
    </citation>
    <scope>IDENTIFICATION</scope>
</reference>
<feature type="repeat" description="TNFR-Cys" evidence="1">
    <location>
        <begin position="63"/>
        <end position="105"/>
    </location>
</feature>
<evidence type="ECO:0000313" key="4">
    <source>
        <dbReference type="Ensembl" id="ENSEBUP00000019546.1"/>
    </source>
</evidence>
<evidence type="ECO:0000256" key="1">
    <source>
        <dbReference type="PROSITE-ProRule" id="PRU00206"/>
    </source>
</evidence>
<evidence type="ECO:0000313" key="5">
    <source>
        <dbReference type="Proteomes" id="UP000694388"/>
    </source>
</evidence>
<dbReference type="SMART" id="SM00208">
    <property type="entry name" value="TNFR"/>
    <property type="match status" value="2"/>
</dbReference>
<evidence type="ECO:0000256" key="2">
    <source>
        <dbReference type="SAM" id="SignalP"/>
    </source>
</evidence>
<dbReference type="PROSITE" id="PS50050">
    <property type="entry name" value="TNFR_NGFR_2"/>
    <property type="match status" value="1"/>
</dbReference>
<dbReference type="AlphaFoldDB" id="A0A8C4QSA9"/>
<dbReference type="Gene3D" id="2.10.50.10">
    <property type="entry name" value="Tumor Necrosis Factor Receptor, subunit A, domain 2"/>
    <property type="match status" value="1"/>
</dbReference>
<name>A0A8C4QSA9_EPTBU</name>
<dbReference type="Pfam" id="PF00020">
    <property type="entry name" value="TNFR_c6"/>
    <property type="match status" value="1"/>
</dbReference>
<dbReference type="InterPro" id="IPR022329">
    <property type="entry name" value="TNFR_25"/>
</dbReference>
<protein>
    <recommendedName>
        <fullName evidence="3">TNFR-Cys domain-containing protein</fullName>
    </recommendedName>
</protein>
<keyword evidence="2" id="KW-0732">Signal</keyword>
<feature type="domain" description="TNFR-Cys" evidence="3">
    <location>
        <begin position="63"/>
        <end position="105"/>
    </location>
</feature>
<dbReference type="SUPFAM" id="SSF57586">
    <property type="entry name" value="TNF receptor-like"/>
    <property type="match status" value="1"/>
</dbReference>
<evidence type="ECO:0000259" key="3">
    <source>
        <dbReference type="PROSITE" id="PS50050"/>
    </source>
</evidence>
<feature type="chain" id="PRO_5034217330" description="TNFR-Cys domain-containing protein" evidence="2">
    <location>
        <begin position="18"/>
        <end position="129"/>
    </location>
</feature>
<accession>A0A8C4QSA9</accession>
<keyword evidence="5" id="KW-1185">Reference proteome</keyword>
<dbReference type="GeneTree" id="ENSGT00930000152723"/>
<dbReference type="Proteomes" id="UP000694388">
    <property type="component" value="Unplaced"/>
</dbReference>
<dbReference type="GO" id="GO:0005886">
    <property type="term" value="C:plasma membrane"/>
    <property type="evidence" value="ECO:0007669"/>
    <property type="project" value="TreeGrafter"/>
</dbReference>
<feature type="signal peptide" evidence="2">
    <location>
        <begin position="1"/>
        <end position="17"/>
    </location>
</feature>